<feature type="transmembrane region" description="Helical" evidence="19">
    <location>
        <begin position="271"/>
        <end position="297"/>
    </location>
</feature>
<dbReference type="FunFam" id="3.30.200.20:FF:000315">
    <property type="entry name" value="Calcium-dependent protein kinase 3"/>
    <property type="match status" value="1"/>
</dbReference>
<dbReference type="PROSITE" id="PS50011">
    <property type="entry name" value="PROTEIN_KINASE_DOM"/>
    <property type="match status" value="1"/>
</dbReference>
<organism evidence="22 23">
    <name type="scientific">Phytophthora kernoviae</name>
    <dbReference type="NCBI Taxonomy" id="325452"/>
    <lineage>
        <taxon>Eukaryota</taxon>
        <taxon>Sar</taxon>
        <taxon>Stramenopiles</taxon>
        <taxon>Oomycota</taxon>
        <taxon>Peronosporomycetes</taxon>
        <taxon>Peronosporales</taxon>
        <taxon>Peronosporaceae</taxon>
        <taxon>Phytophthora</taxon>
    </lineage>
</organism>
<dbReference type="Proteomes" id="UP000277300">
    <property type="component" value="Unassembled WGS sequence"/>
</dbReference>
<dbReference type="InterPro" id="IPR012942">
    <property type="entry name" value="SRR1-like"/>
</dbReference>
<evidence type="ECO:0000256" key="13">
    <source>
        <dbReference type="ARBA" id="ARBA00048679"/>
    </source>
</evidence>
<evidence type="ECO:0000256" key="3">
    <source>
        <dbReference type="ARBA" id="ARBA00022527"/>
    </source>
</evidence>
<keyword evidence="3" id="KW-0723">Serine/threonine-protein kinase</keyword>
<evidence type="ECO:0000259" key="20">
    <source>
        <dbReference type="PROSITE" id="PS50011"/>
    </source>
</evidence>
<keyword evidence="4" id="KW-0808">Transferase</keyword>
<evidence type="ECO:0000313" key="23">
    <source>
        <dbReference type="Proteomes" id="UP000277300"/>
    </source>
</evidence>
<feature type="compositionally biased region" description="Polar residues" evidence="18">
    <location>
        <begin position="1057"/>
        <end position="1066"/>
    </location>
</feature>
<evidence type="ECO:0000256" key="14">
    <source>
        <dbReference type="PIRSR" id="PIRSR630616-1"/>
    </source>
</evidence>
<evidence type="ECO:0000256" key="18">
    <source>
        <dbReference type="SAM" id="MobiDB-lite"/>
    </source>
</evidence>
<dbReference type="EMBL" id="MBAD02002049">
    <property type="protein sequence ID" value="RLN50235.1"/>
    <property type="molecule type" value="Genomic_DNA"/>
</dbReference>
<feature type="transmembrane region" description="Helical" evidence="19">
    <location>
        <begin position="101"/>
        <end position="118"/>
    </location>
</feature>
<evidence type="ECO:0000313" key="21">
    <source>
        <dbReference type="EMBL" id="RLN50235.1"/>
    </source>
</evidence>
<feature type="transmembrane region" description="Helical" evidence="19">
    <location>
        <begin position="230"/>
        <end position="250"/>
    </location>
</feature>
<comment type="similarity">
    <text evidence="11">Belongs to the protein kinase superfamily. Ser/Thr protein kinase family. CDPK subfamily.</text>
</comment>
<feature type="binding site" evidence="15">
    <location>
        <begin position="752"/>
        <end position="754"/>
    </location>
    <ligand>
        <name>ATP</name>
        <dbReference type="ChEBI" id="CHEBI:30616"/>
    </ligand>
</feature>
<comment type="catalytic activity">
    <reaction evidence="13">
        <text>L-seryl-[protein] + ATP = O-phospho-L-seryl-[protein] + ADP + H(+)</text>
        <dbReference type="Rhea" id="RHEA:17989"/>
        <dbReference type="Rhea" id="RHEA-COMP:9863"/>
        <dbReference type="Rhea" id="RHEA-COMP:11604"/>
        <dbReference type="ChEBI" id="CHEBI:15378"/>
        <dbReference type="ChEBI" id="CHEBI:29999"/>
        <dbReference type="ChEBI" id="CHEBI:30616"/>
        <dbReference type="ChEBI" id="CHEBI:83421"/>
        <dbReference type="ChEBI" id="CHEBI:456216"/>
        <dbReference type="EC" id="2.7.11.1"/>
    </reaction>
</comment>
<name>A0A3F2RTJ8_9STRA</name>
<dbReference type="GO" id="GO:0046872">
    <property type="term" value="F:metal ion binding"/>
    <property type="evidence" value="ECO:0007669"/>
    <property type="project" value="UniProtKB-KW"/>
</dbReference>
<dbReference type="SUPFAM" id="SSF56112">
    <property type="entry name" value="Protein kinase-like (PK-like)"/>
    <property type="match status" value="1"/>
</dbReference>
<feature type="transmembrane region" description="Helical" evidence="19">
    <location>
        <begin position="125"/>
        <end position="145"/>
    </location>
</feature>
<dbReference type="InterPro" id="IPR017441">
    <property type="entry name" value="Protein_kinase_ATP_BS"/>
</dbReference>
<dbReference type="PROSITE" id="PS00107">
    <property type="entry name" value="PROTEIN_KINASE_ATP"/>
    <property type="match status" value="1"/>
</dbReference>
<feature type="transmembrane region" description="Helical" evidence="19">
    <location>
        <begin position="203"/>
        <end position="224"/>
    </location>
</feature>
<keyword evidence="19" id="KW-0812">Transmembrane</keyword>
<dbReference type="Gene3D" id="1.10.510.10">
    <property type="entry name" value="Transferase(Phosphotransferase) domain 1"/>
    <property type="match status" value="1"/>
</dbReference>
<proteinExistence type="inferred from homology"/>
<dbReference type="CDD" id="cd05117">
    <property type="entry name" value="STKc_CAMK"/>
    <property type="match status" value="1"/>
</dbReference>
<keyword evidence="10 15" id="KW-0067">ATP-binding</keyword>
<feature type="binding site" evidence="15">
    <location>
        <position position="814"/>
    </location>
    <ligand>
        <name>ATP</name>
        <dbReference type="ChEBI" id="CHEBI:30616"/>
    </ligand>
</feature>
<evidence type="ECO:0000256" key="7">
    <source>
        <dbReference type="ARBA" id="ARBA00022741"/>
    </source>
</evidence>
<dbReference type="FunFam" id="1.10.510.10:FF:000709">
    <property type="entry name" value="CAMK/CAMK1 protein kinase, variant 2"/>
    <property type="match status" value="1"/>
</dbReference>
<feature type="compositionally biased region" description="Low complexity" evidence="18">
    <location>
        <begin position="1069"/>
        <end position="1084"/>
    </location>
</feature>
<dbReference type="EMBL" id="MBDO02000083">
    <property type="protein sequence ID" value="RLN63976.1"/>
    <property type="molecule type" value="Genomic_DNA"/>
</dbReference>
<evidence type="ECO:0000256" key="1">
    <source>
        <dbReference type="ARBA" id="ARBA00001946"/>
    </source>
</evidence>
<dbReference type="InterPro" id="IPR000719">
    <property type="entry name" value="Prot_kinase_dom"/>
</dbReference>
<accession>A0A3F2RTJ8</accession>
<comment type="catalytic activity">
    <reaction evidence="12">
        <text>L-threonyl-[protein] + ATP = O-phospho-L-threonyl-[protein] + ADP + H(+)</text>
        <dbReference type="Rhea" id="RHEA:46608"/>
        <dbReference type="Rhea" id="RHEA-COMP:11060"/>
        <dbReference type="Rhea" id="RHEA-COMP:11605"/>
        <dbReference type="ChEBI" id="CHEBI:15378"/>
        <dbReference type="ChEBI" id="CHEBI:30013"/>
        <dbReference type="ChEBI" id="CHEBI:30616"/>
        <dbReference type="ChEBI" id="CHEBI:61977"/>
        <dbReference type="ChEBI" id="CHEBI:456216"/>
        <dbReference type="EC" id="2.7.11.1"/>
    </reaction>
</comment>
<dbReference type="AlphaFoldDB" id="A0A3F2RTJ8"/>
<keyword evidence="19" id="KW-1133">Transmembrane helix</keyword>
<evidence type="ECO:0000256" key="16">
    <source>
        <dbReference type="PIRSR" id="PIRSR630616-3"/>
    </source>
</evidence>
<feature type="domain" description="Protein kinase" evidence="20">
    <location>
        <begin position="675"/>
        <end position="926"/>
    </location>
</feature>
<comment type="cofactor">
    <cofactor evidence="1">
        <name>Mg(2+)</name>
        <dbReference type="ChEBI" id="CHEBI:18420"/>
    </cofactor>
</comment>
<evidence type="ECO:0000256" key="15">
    <source>
        <dbReference type="PIRSR" id="PIRSR630616-2"/>
    </source>
</evidence>
<feature type="active site" description="Proton acceptor" evidence="14">
    <location>
        <position position="797"/>
    </location>
</feature>
<protein>
    <recommendedName>
        <fullName evidence="2">non-specific serine/threonine protein kinase</fullName>
        <ecNumber evidence="2">2.7.11.1</ecNumber>
    </recommendedName>
</protein>
<feature type="region of interest" description="Disordered" evidence="18">
    <location>
        <begin position="1021"/>
        <end position="1084"/>
    </location>
</feature>
<gene>
    <name evidence="21" type="ORF">BBJ29_005715</name>
    <name evidence="22" type="ORF">BBP00_00003733</name>
</gene>
<dbReference type="GO" id="GO:0004674">
    <property type="term" value="F:protein serine/threonine kinase activity"/>
    <property type="evidence" value="ECO:0007669"/>
    <property type="project" value="UniProtKB-KW"/>
</dbReference>
<dbReference type="InterPro" id="IPR008271">
    <property type="entry name" value="Ser/Thr_kinase_AS"/>
</dbReference>
<reference evidence="23 24" key="1">
    <citation type="submission" date="2018-07" db="EMBL/GenBank/DDBJ databases">
        <title>Genome sequencing of oomycete isolates from Chile give support for New Zealand origin for Phytophthora kernoviae and make available the first Nothophytophthora sp. genome.</title>
        <authorList>
            <person name="Studholme D.J."/>
            <person name="Sanfuentes E."/>
            <person name="Panda P."/>
            <person name="Hill R."/>
            <person name="Sambles C."/>
            <person name="Grant M."/>
            <person name="Williams N.M."/>
            <person name="Mcdougal R.L."/>
        </authorList>
    </citation>
    <scope>NUCLEOTIDE SEQUENCE [LARGE SCALE GENOMIC DNA]</scope>
    <source>
        <strain evidence="22">Chile6</strain>
        <strain evidence="21">Chile7</strain>
    </source>
</reference>
<dbReference type="PROSITE" id="PS00108">
    <property type="entry name" value="PROTEIN_KINASE_ST"/>
    <property type="match status" value="1"/>
</dbReference>
<evidence type="ECO:0000313" key="24">
    <source>
        <dbReference type="Proteomes" id="UP000284657"/>
    </source>
</evidence>
<evidence type="ECO:0000313" key="22">
    <source>
        <dbReference type="EMBL" id="RLN63976.1"/>
    </source>
</evidence>
<evidence type="ECO:0000256" key="9">
    <source>
        <dbReference type="ARBA" id="ARBA00022837"/>
    </source>
</evidence>
<feature type="region of interest" description="Disordered" evidence="18">
    <location>
        <begin position="639"/>
        <end position="658"/>
    </location>
</feature>
<dbReference type="Pfam" id="PF07985">
    <property type="entry name" value="SRR1"/>
    <property type="match status" value="1"/>
</dbReference>
<evidence type="ECO:0000256" key="17">
    <source>
        <dbReference type="PROSITE-ProRule" id="PRU10141"/>
    </source>
</evidence>
<dbReference type="Pfam" id="PF00069">
    <property type="entry name" value="Pkinase"/>
    <property type="match status" value="1"/>
</dbReference>
<dbReference type="Proteomes" id="UP000284657">
    <property type="component" value="Unassembled WGS sequence"/>
</dbReference>
<keyword evidence="7 15" id="KW-0547">Nucleotide-binding</keyword>
<evidence type="ECO:0000256" key="10">
    <source>
        <dbReference type="ARBA" id="ARBA00022840"/>
    </source>
</evidence>
<dbReference type="InterPro" id="IPR011009">
    <property type="entry name" value="Kinase-like_dom_sf"/>
</dbReference>
<evidence type="ECO:0000256" key="4">
    <source>
        <dbReference type="ARBA" id="ARBA00022679"/>
    </source>
</evidence>
<evidence type="ECO:0000256" key="6">
    <source>
        <dbReference type="ARBA" id="ARBA00022737"/>
    </source>
</evidence>
<feature type="region of interest" description="Disordered" evidence="18">
    <location>
        <begin position="1103"/>
        <end position="1132"/>
    </location>
</feature>
<feature type="transmembrane region" description="Helical" evidence="19">
    <location>
        <begin position="151"/>
        <end position="172"/>
    </location>
</feature>
<feature type="binding site" evidence="15">
    <location>
        <begin position="801"/>
        <end position="802"/>
    </location>
    <ligand>
        <name>ATP</name>
        <dbReference type="ChEBI" id="CHEBI:30616"/>
    </ligand>
</feature>
<keyword evidence="5" id="KW-0479">Metal-binding</keyword>
<feature type="compositionally biased region" description="Polar residues" evidence="18">
    <location>
        <begin position="1111"/>
        <end position="1129"/>
    </location>
</feature>
<keyword evidence="9" id="KW-0106">Calcium</keyword>
<dbReference type="EC" id="2.7.11.1" evidence="2"/>
<feature type="binding site" evidence="15 17">
    <location>
        <position position="704"/>
    </location>
    <ligand>
        <name>ATP</name>
        <dbReference type="ChEBI" id="CHEBI:30616"/>
    </ligand>
</feature>
<feature type="transmembrane region" description="Helical" evidence="19">
    <location>
        <begin position="63"/>
        <end position="81"/>
    </location>
</feature>
<feature type="cross-link" description="Glycyl lysine isopeptide (Lys-Gly) (interchain with G-Cter in SUMO2)" evidence="16">
    <location>
        <position position="799"/>
    </location>
</feature>
<evidence type="ECO:0000256" key="11">
    <source>
        <dbReference type="ARBA" id="ARBA00024334"/>
    </source>
</evidence>
<dbReference type="PANTHER" id="PTHR24350">
    <property type="entry name" value="SERINE/THREONINE-PROTEIN KINASE IAL-RELATED"/>
    <property type="match status" value="1"/>
</dbReference>
<comment type="caution">
    <text evidence="22">The sequence shown here is derived from an EMBL/GenBank/DDBJ whole genome shotgun (WGS) entry which is preliminary data.</text>
</comment>
<evidence type="ECO:0000256" key="12">
    <source>
        <dbReference type="ARBA" id="ARBA00047899"/>
    </source>
</evidence>
<dbReference type="SMART" id="SM00220">
    <property type="entry name" value="S_TKc"/>
    <property type="match status" value="1"/>
</dbReference>
<dbReference type="OrthoDB" id="40902at2759"/>
<evidence type="ECO:0000256" key="8">
    <source>
        <dbReference type="ARBA" id="ARBA00022777"/>
    </source>
</evidence>
<evidence type="ECO:0000256" key="5">
    <source>
        <dbReference type="ARBA" id="ARBA00022723"/>
    </source>
</evidence>
<keyword evidence="6" id="KW-0677">Repeat</keyword>
<sequence>MRSSSSRVAVDLGETEAIDSWPVESSRWSRSDDDNESRSRKAYAPGTIAVLPLSMQIAFRRKMLSIFGLQLMLLTALVAALTYEATLSKFTHDKFKVTMDLAGPLLGSIVSLGAVYFVRTHFPLNYVMVTVFSFVLSLLVAGVQTWLDTPAGLFCCGFTFMTVCVMIILSGISYRYEGDTIPTGPSAGQASGSDGEVVLRSSLFSGCIAFTVSAVVSIILYGILGGSDGFVTLRALGYSLALELVLIVWFSYDASSMYSILTPDEYMSGVVYFYVDLIVLSCAAFFLAGVMFVAAMFCPTASFGYCNCNGCLCFNRNRQEEENDDGGVIPYEVDSDVHEEAVEPVPEVSADKQKQIVCRVRAIVTVLQDSLLLKDTLREIRAHFELDAVKVQAGEEGTGDTVDHRPTLVGYGLGSFCASSNAVHQLGFLVALNEALREYHTNVDANDAKNSVLSQHKVEIFDPAMNKSDAAILQHFEIGVIEENEHGRRRVDHNTVFFMPHCGKDLYQNVLACNWGPAVKKVIVIGNSFSAYGDRVLSAIDREGLVLVDVLPYLKEVSLSYGVSKTHEDFTRYEAAFNDMSLHSFPSNLTECAFRDDAKLTKRMVALASAAHGPNTPRAGNNNYARELEASNLVAGHHRTNVKDNEGSPEEPEDKNGVSAVFSPRHGAHSITEHYAITRHLGEGSYSTVKQVTHRKKGGFYACKIVDKLSLSDVDRSALSHEVRVLSSVSHANIMRLYEVIEDDAKCYLVTELAEGGDLFDRIVKQGKFPEREAQKVAAALVEALHYCHTHSIVHRDVKPENVLLSGDDVKLCDFGFARQLSHPEEQASDSCGTPGYAAPEILDGRSYGLEVDVFSLGVVTYIMLCGYPPFPMKLAQLRTHRFNVRYPSKDWAAIHPDVKTLISKMLHVDPTERPPMAELRSHPWIQVGRATLERLRREGEERRRLADLTRRQQAASAIRKKLVIGGFEAVKYGRNGLPHRTKLRLSTDGKCLSWQPKLLKRSLLRYQNARGFTSLFGIGGKEHSSNSQPDLHSPQIADDRIPNGGMASNDHDESEQSTGTTSASPPRSADSSNSCASPSSSTSDAINEKRLWWRSLRRERGTKTERTASGGFTLNFSSRAESNPSSPVSPMASPIAQVMTPSATSPLDDSIKLNDIREMLTGDNAPFFAGHATNLPNTAKRAVDPACVLSVCTRFRELHLEFPNEGEDMRSFTRESKSKFGWAWKTIELINSGDGDGKFAILALGSLDLSPTRQIRK</sequence>
<evidence type="ECO:0000256" key="2">
    <source>
        <dbReference type="ARBA" id="ARBA00012513"/>
    </source>
</evidence>
<keyword evidence="19" id="KW-0472">Membrane</keyword>
<keyword evidence="8" id="KW-0418">Kinase</keyword>
<evidence type="ECO:0000256" key="19">
    <source>
        <dbReference type="SAM" id="Phobius"/>
    </source>
</evidence>
<dbReference type="InterPro" id="IPR030616">
    <property type="entry name" value="Aur-like"/>
</dbReference>
<dbReference type="GO" id="GO:0005524">
    <property type="term" value="F:ATP binding"/>
    <property type="evidence" value="ECO:0007669"/>
    <property type="project" value="UniProtKB-UniRule"/>
</dbReference>